<proteinExistence type="predicted"/>
<dbReference type="RefSeq" id="XP_013248861.1">
    <property type="nucleotide sequence ID" value="XM_013393407.1"/>
</dbReference>
<evidence type="ECO:0000313" key="2">
    <source>
        <dbReference type="Proteomes" id="UP000018050"/>
    </source>
</evidence>
<dbReference type="AlphaFoldDB" id="U6GS25"/>
<reference evidence="1" key="2">
    <citation type="submission" date="2013-10" db="EMBL/GenBank/DDBJ databases">
        <authorList>
            <person name="Aslett M."/>
        </authorList>
    </citation>
    <scope>NUCLEOTIDE SEQUENCE [LARGE SCALE GENOMIC DNA]</scope>
    <source>
        <strain evidence="1">Houghton</strain>
    </source>
</reference>
<reference evidence="1" key="1">
    <citation type="submission" date="2013-10" db="EMBL/GenBank/DDBJ databases">
        <title>Genomic analysis of the causative agents of coccidiosis in chickens.</title>
        <authorList>
            <person name="Reid A.J."/>
            <person name="Blake D."/>
            <person name="Billington K."/>
            <person name="Browne H."/>
            <person name="Dunn M."/>
            <person name="Hung S."/>
            <person name="Kawahara F."/>
            <person name="Miranda-Saavedra D."/>
            <person name="Mourier T."/>
            <person name="Nagra H."/>
            <person name="Otto T.D."/>
            <person name="Rawlings N."/>
            <person name="Sanchez A."/>
            <person name="Sanders M."/>
            <person name="Subramaniam C."/>
            <person name="Tay Y."/>
            <person name="Dear P."/>
            <person name="Doerig C."/>
            <person name="Gruber A."/>
            <person name="Parkinson J."/>
            <person name="Shirley M."/>
            <person name="Wan K.L."/>
            <person name="Berriman M."/>
            <person name="Tomley F."/>
            <person name="Pain A."/>
        </authorList>
    </citation>
    <scope>NUCLEOTIDE SEQUENCE [LARGE SCALE GENOMIC DNA]</scope>
    <source>
        <strain evidence="1">Houghton</strain>
    </source>
</reference>
<keyword evidence="2" id="KW-1185">Reference proteome</keyword>
<name>U6GS25_EIMAC</name>
<organism evidence="1 2">
    <name type="scientific">Eimeria acervulina</name>
    <name type="common">Coccidian parasite</name>
    <dbReference type="NCBI Taxonomy" id="5801"/>
    <lineage>
        <taxon>Eukaryota</taxon>
        <taxon>Sar</taxon>
        <taxon>Alveolata</taxon>
        <taxon>Apicomplexa</taxon>
        <taxon>Conoidasida</taxon>
        <taxon>Coccidia</taxon>
        <taxon>Eucoccidiorida</taxon>
        <taxon>Eimeriorina</taxon>
        <taxon>Eimeriidae</taxon>
        <taxon>Eimeria</taxon>
    </lineage>
</organism>
<accession>U6GS25</accession>
<dbReference type="EMBL" id="HG671627">
    <property type="protein sequence ID" value="CDI81409.1"/>
    <property type="molecule type" value="Genomic_DNA"/>
</dbReference>
<dbReference type="VEuPathDB" id="ToxoDB:EAH_00060820"/>
<gene>
    <name evidence="1" type="ORF">EAH_00060820</name>
</gene>
<dbReference type="GeneID" id="25274152"/>
<sequence>MEKQIAARPTPHLLCTLGDLEAPQNRQRAEDLYKEAWI</sequence>
<protein>
    <submittedName>
        <fullName evidence="1">Uncharacterized protein</fullName>
    </submittedName>
</protein>
<dbReference type="Proteomes" id="UP000018050">
    <property type="component" value="Unassembled WGS sequence"/>
</dbReference>
<evidence type="ECO:0000313" key="1">
    <source>
        <dbReference type="EMBL" id="CDI81409.1"/>
    </source>
</evidence>